<gene>
    <name evidence="4" type="ORF">ACFQ08_22835</name>
</gene>
<dbReference type="PANTHER" id="PTHR33495">
    <property type="entry name" value="ANTI-SIGMA FACTOR ANTAGONIST TM_1081-RELATED-RELATED"/>
    <property type="match status" value="1"/>
</dbReference>
<dbReference type="PANTHER" id="PTHR33495:SF2">
    <property type="entry name" value="ANTI-SIGMA FACTOR ANTAGONIST TM_1081-RELATED"/>
    <property type="match status" value="1"/>
</dbReference>
<protein>
    <recommendedName>
        <fullName evidence="2">Anti-sigma factor antagonist</fullName>
    </recommendedName>
</protein>
<evidence type="ECO:0000313" key="4">
    <source>
        <dbReference type="EMBL" id="MFD0887389.1"/>
    </source>
</evidence>
<comment type="similarity">
    <text evidence="1 2">Belongs to the anti-sigma-factor antagonist family.</text>
</comment>
<organism evidence="4 5">
    <name type="scientific">Streptosporangium algeriense</name>
    <dbReference type="NCBI Taxonomy" id="1682748"/>
    <lineage>
        <taxon>Bacteria</taxon>
        <taxon>Bacillati</taxon>
        <taxon>Actinomycetota</taxon>
        <taxon>Actinomycetes</taxon>
        <taxon>Streptosporangiales</taxon>
        <taxon>Streptosporangiaceae</taxon>
        <taxon>Streptosporangium</taxon>
    </lineage>
</organism>
<dbReference type="Gene3D" id="3.30.750.24">
    <property type="entry name" value="STAS domain"/>
    <property type="match status" value="1"/>
</dbReference>
<feature type="domain" description="STAS" evidence="3">
    <location>
        <begin position="19"/>
        <end position="107"/>
    </location>
</feature>
<proteinExistence type="inferred from homology"/>
<dbReference type="SUPFAM" id="SSF52091">
    <property type="entry name" value="SpoIIaa-like"/>
    <property type="match status" value="1"/>
</dbReference>
<dbReference type="Proteomes" id="UP001597024">
    <property type="component" value="Unassembled WGS sequence"/>
</dbReference>
<evidence type="ECO:0000256" key="2">
    <source>
        <dbReference type="RuleBase" id="RU003749"/>
    </source>
</evidence>
<comment type="caution">
    <text evidence="4">The sequence shown here is derived from an EMBL/GenBank/DDBJ whole genome shotgun (WGS) entry which is preliminary data.</text>
</comment>
<dbReference type="InterPro" id="IPR002645">
    <property type="entry name" value="STAS_dom"/>
</dbReference>
<evidence type="ECO:0000313" key="5">
    <source>
        <dbReference type="Proteomes" id="UP001597024"/>
    </source>
</evidence>
<dbReference type="NCBIfam" id="TIGR00377">
    <property type="entry name" value="ant_ant_sig"/>
    <property type="match status" value="1"/>
</dbReference>
<dbReference type="PROSITE" id="PS50801">
    <property type="entry name" value="STAS"/>
    <property type="match status" value="1"/>
</dbReference>
<dbReference type="InterPro" id="IPR036513">
    <property type="entry name" value="STAS_dom_sf"/>
</dbReference>
<sequence length="107" mass="11331">MTVIDAFPPGVADPPRPTVVHLSGEIDIFTSAALRQQLVNTLCHSTNVLILNLSGVTSCDVSGLAVLVGVKRRARSMGITLVLTAPRPFISRLLRVTGLGRALPMTT</sequence>
<evidence type="ECO:0000259" key="3">
    <source>
        <dbReference type="PROSITE" id="PS50801"/>
    </source>
</evidence>
<accession>A0ABW3DUE5</accession>
<dbReference type="CDD" id="cd07043">
    <property type="entry name" value="STAS_anti-anti-sigma_factors"/>
    <property type="match status" value="1"/>
</dbReference>
<evidence type="ECO:0000256" key="1">
    <source>
        <dbReference type="ARBA" id="ARBA00009013"/>
    </source>
</evidence>
<name>A0ABW3DUE5_9ACTN</name>
<dbReference type="InterPro" id="IPR003658">
    <property type="entry name" value="Anti-sigma_ant"/>
</dbReference>
<dbReference type="Pfam" id="PF01740">
    <property type="entry name" value="STAS"/>
    <property type="match status" value="1"/>
</dbReference>
<dbReference type="EMBL" id="JBHTHX010000916">
    <property type="protein sequence ID" value="MFD0887389.1"/>
    <property type="molecule type" value="Genomic_DNA"/>
</dbReference>
<reference evidence="5" key="1">
    <citation type="journal article" date="2019" name="Int. J. Syst. Evol. Microbiol.">
        <title>The Global Catalogue of Microorganisms (GCM) 10K type strain sequencing project: providing services to taxonomists for standard genome sequencing and annotation.</title>
        <authorList>
            <consortium name="The Broad Institute Genomics Platform"/>
            <consortium name="The Broad Institute Genome Sequencing Center for Infectious Disease"/>
            <person name="Wu L."/>
            <person name="Ma J."/>
        </authorList>
    </citation>
    <scope>NUCLEOTIDE SEQUENCE [LARGE SCALE GENOMIC DNA]</scope>
    <source>
        <strain evidence="5">CCUG 62974</strain>
    </source>
</reference>
<keyword evidence="5" id="KW-1185">Reference proteome</keyword>